<dbReference type="OMA" id="TSIVRIM"/>
<dbReference type="Ensembl" id="ENSXMAT00000027984.1">
    <property type="protein sequence ID" value="ENSXMAP00000041833.1"/>
    <property type="gene ID" value="ENSXMAG00000022441.1"/>
</dbReference>
<dbReference type="SUPFAM" id="SSF48726">
    <property type="entry name" value="Immunoglobulin"/>
    <property type="match status" value="2"/>
</dbReference>
<evidence type="ECO:0000256" key="9">
    <source>
        <dbReference type="SAM" id="Phobius"/>
    </source>
</evidence>
<dbReference type="InterPro" id="IPR036179">
    <property type="entry name" value="Ig-like_dom_sf"/>
</dbReference>
<dbReference type="Gene3D" id="2.60.40.10">
    <property type="entry name" value="Immunoglobulins"/>
    <property type="match status" value="2"/>
</dbReference>
<evidence type="ECO:0000256" key="8">
    <source>
        <dbReference type="SAM" id="MobiDB-lite"/>
    </source>
</evidence>
<keyword evidence="5 9" id="KW-0472">Membrane</keyword>
<keyword evidence="2" id="KW-1003">Cell membrane</keyword>
<evidence type="ECO:0000256" key="3">
    <source>
        <dbReference type="ARBA" id="ARBA00022729"/>
    </source>
</evidence>
<evidence type="ECO:0000256" key="1">
    <source>
        <dbReference type="ARBA" id="ARBA00004236"/>
    </source>
</evidence>
<feature type="transmembrane region" description="Helical" evidence="9">
    <location>
        <begin position="188"/>
        <end position="209"/>
    </location>
</feature>
<dbReference type="PANTHER" id="PTHR19433">
    <property type="entry name" value="T-CELL RECEPTOR ALPHA CHAIN V REGION-RELATED"/>
    <property type="match status" value="1"/>
</dbReference>
<keyword evidence="12" id="KW-1185">Reference proteome</keyword>
<name>A0A3B5RDD7_XIPMA</name>
<evidence type="ECO:0000259" key="10">
    <source>
        <dbReference type="PROSITE" id="PS50835"/>
    </source>
</evidence>
<dbReference type="STRING" id="8083.ENSXMAP00000041833"/>
<evidence type="ECO:0000313" key="12">
    <source>
        <dbReference type="Proteomes" id="UP000002852"/>
    </source>
</evidence>
<dbReference type="GO" id="GO:0005886">
    <property type="term" value="C:plasma membrane"/>
    <property type="evidence" value="ECO:0007669"/>
    <property type="project" value="UniProtKB-SubCell"/>
</dbReference>
<keyword evidence="6" id="KW-1015">Disulfide bond</keyword>
<reference evidence="11" key="4">
    <citation type="submission" date="2025-09" db="UniProtKB">
        <authorList>
            <consortium name="Ensembl"/>
        </authorList>
    </citation>
    <scope>IDENTIFICATION</scope>
    <source>
        <strain evidence="11">JP 163 A</strain>
    </source>
</reference>
<keyword evidence="3" id="KW-0732">Signal</keyword>
<dbReference type="InterPro" id="IPR052051">
    <property type="entry name" value="TCR_complex_component"/>
</dbReference>
<dbReference type="InParanoid" id="A0A3B5RDD7"/>
<organism evidence="11 12">
    <name type="scientific">Xiphophorus maculatus</name>
    <name type="common">Southern platyfish</name>
    <name type="synonym">Platypoecilus maculatus</name>
    <dbReference type="NCBI Taxonomy" id="8083"/>
    <lineage>
        <taxon>Eukaryota</taxon>
        <taxon>Metazoa</taxon>
        <taxon>Chordata</taxon>
        <taxon>Craniata</taxon>
        <taxon>Vertebrata</taxon>
        <taxon>Euteleostomi</taxon>
        <taxon>Actinopterygii</taxon>
        <taxon>Neopterygii</taxon>
        <taxon>Teleostei</taxon>
        <taxon>Neoteleostei</taxon>
        <taxon>Acanthomorphata</taxon>
        <taxon>Ovalentaria</taxon>
        <taxon>Atherinomorphae</taxon>
        <taxon>Cyprinodontiformes</taxon>
        <taxon>Poeciliidae</taxon>
        <taxon>Poeciliinae</taxon>
        <taxon>Xiphophorus</taxon>
    </lineage>
</organism>
<feature type="region of interest" description="Disordered" evidence="8">
    <location>
        <begin position="255"/>
        <end position="278"/>
    </location>
</feature>
<dbReference type="InterPro" id="IPR013783">
    <property type="entry name" value="Ig-like_fold"/>
</dbReference>
<dbReference type="GO" id="GO:0002376">
    <property type="term" value="P:immune system process"/>
    <property type="evidence" value="ECO:0007669"/>
    <property type="project" value="UniProtKB-KW"/>
</dbReference>
<dbReference type="InterPro" id="IPR007110">
    <property type="entry name" value="Ig-like_dom"/>
</dbReference>
<proteinExistence type="predicted"/>
<dbReference type="Proteomes" id="UP000002852">
    <property type="component" value="Unassembled WGS sequence"/>
</dbReference>
<comment type="subcellular location">
    <subcellularLocation>
        <location evidence="1">Cell membrane</location>
    </subcellularLocation>
</comment>
<evidence type="ECO:0000256" key="4">
    <source>
        <dbReference type="ARBA" id="ARBA00022859"/>
    </source>
</evidence>
<dbReference type="GO" id="GO:0009617">
    <property type="term" value="P:response to bacterium"/>
    <property type="evidence" value="ECO:0007669"/>
    <property type="project" value="TreeGrafter"/>
</dbReference>
<evidence type="ECO:0000256" key="5">
    <source>
        <dbReference type="ARBA" id="ARBA00023136"/>
    </source>
</evidence>
<evidence type="ECO:0000256" key="7">
    <source>
        <dbReference type="ARBA" id="ARBA00023180"/>
    </source>
</evidence>
<dbReference type="PROSITE" id="PS50835">
    <property type="entry name" value="IG_LIKE"/>
    <property type="match status" value="1"/>
</dbReference>
<keyword evidence="9" id="KW-1133">Transmembrane helix</keyword>
<dbReference type="AlphaFoldDB" id="A0A3B5RDD7"/>
<feature type="transmembrane region" description="Helical" evidence="9">
    <location>
        <begin position="221"/>
        <end position="244"/>
    </location>
</feature>
<keyword evidence="9" id="KW-0812">Transmembrane</keyword>
<accession>A0A3B5RDD7</accession>
<reference evidence="12" key="1">
    <citation type="submission" date="2012-01" db="EMBL/GenBank/DDBJ databases">
        <authorList>
            <person name="Walter R."/>
            <person name="Schartl M."/>
            <person name="Warren W."/>
        </authorList>
    </citation>
    <scope>NUCLEOTIDE SEQUENCE [LARGE SCALE GENOMIC DNA]</scope>
    <source>
        <strain evidence="12">JP 163 A</strain>
    </source>
</reference>
<sequence>MTEKFETVTWVHWYKQSAGNTLILIAMMRKSTTTTPTYGPGFSKSRFHITYIGNISNLIMSSTVEQDEGMYHCAYMDWTESTWTGTYLSLRENPQRISSFTVVQEPTVSNPASETDLETLQCSVLSDSVNATCSGEPSMFWFRARSDTSYPDFIFAEGKIPENCEKTTNNQKKCSYNFTKVVKSSEAAIYYCAVATCGQILFGNGTNLVKSKQDEKTSIVRIMLVIILICLAISVTLNIIFIYYRIQRSACTQFKESSSSQPRHNDLRQPGNETDNGKDLNYAALHFSERKEPRGIKKRELKTEESVYSRVKGQMSI</sequence>
<dbReference type="GeneTree" id="ENSGT01030000234530"/>
<feature type="domain" description="Ig-like" evidence="10">
    <location>
        <begin position="94"/>
        <end position="194"/>
    </location>
</feature>
<evidence type="ECO:0000313" key="11">
    <source>
        <dbReference type="Ensembl" id="ENSXMAP00000041833.1"/>
    </source>
</evidence>
<dbReference type="PANTHER" id="PTHR19433:SF133">
    <property type="entry name" value="IMMUNE-TYPE RECEPTOR 5 PRECURSOR-RELATED"/>
    <property type="match status" value="1"/>
</dbReference>
<reference evidence="11" key="3">
    <citation type="submission" date="2025-08" db="UniProtKB">
        <authorList>
            <consortium name="Ensembl"/>
        </authorList>
    </citation>
    <scope>IDENTIFICATION</scope>
    <source>
        <strain evidence="11">JP 163 A</strain>
    </source>
</reference>
<protein>
    <submittedName>
        <fullName evidence="11">Uncharacterized LOC102217017</fullName>
    </submittedName>
</protein>
<reference evidence="12" key="2">
    <citation type="journal article" date="2013" name="Nat. Genet.">
        <title>The genome of the platyfish, Xiphophorus maculatus, provides insights into evolutionary adaptation and several complex traits.</title>
        <authorList>
            <person name="Schartl M."/>
            <person name="Walter R.B."/>
            <person name="Shen Y."/>
            <person name="Garcia T."/>
            <person name="Catchen J."/>
            <person name="Amores A."/>
            <person name="Braasch I."/>
            <person name="Chalopin D."/>
            <person name="Volff J.N."/>
            <person name="Lesch K.P."/>
            <person name="Bisazza A."/>
            <person name="Minx P."/>
            <person name="Hillier L."/>
            <person name="Wilson R.K."/>
            <person name="Fuerstenberg S."/>
            <person name="Boore J."/>
            <person name="Searle S."/>
            <person name="Postlethwait J.H."/>
            <person name="Warren W.C."/>
        </authorList>
    </citation>
    <scope>NUCLEOTIDE SEQUENCE [LARGE SCALE GENOMIC DNA]</scope>
    <source>
        <strain evidence="12">JP 163 A</strain>
    </source>
</reference>
<evidence type="ECO:0000256" key="2">
    <source>
        <dbReference type="ARBA" id="ARBA00022475"/>
    </source>
</evidence>
<evidence type="ECO:0000256" key="6">
    <source>
        <dbReference type="ARBA" id="ARBA00023157"/>
    </source>
</evidence>
<keyword evidence="4" id="KW-0391">Immunity</keyword>
<keyword evidence="7" id="KW-0325">Glycoprotein</keyword>